<proteinExistence type="predicted"/>
<evidence type="ECO:0000313" key="3">
    <source>
        <dbReference type="Proteomes" id="UP000230116"/>
    </source>
</evidence>
<evidence type="ECO:0000256" key="1">
    <source>
        <dbReference type="SAM" id="Phobius"/>
    </source>
</evidence>
<gene>
    <name evidence="2" type="ORF">COS12_01725</name>
</gene>
<accession>A0A2M7E4F8</accession>
<sequence>MILAGYIFFLNRQSIPLDTNLLIGFFSFNFLVLIGFILMTTIRVFIKLQEILFTNKLALMFFILLIIVGIFSASLFLNLNNIKSLAQKQAKQGSVLSQINTIKNYYLTFFFNIIGYPTDKKMTTEKELIDEINLYRVRLDLPLLSQDDALCSFTESQVNELETTTYSKHFESIRVVNDKSIMMKKAVELAQTFDAPVSASQIVSFYWIYSHQPYQSILEDPQWDSGCVKVSRANIITIFGKKN</sequence>
<dbReference type="AlphaFoldDB" id="A0A2M7E4F8"/>
<dbReference type="EMBL" id="PETM01000039">
    <property type="protein sequence ID" value="PIV62627.1"/>
    <property type="molecule type" value="Genomic_DNA"/>
</dbReference>
<dbReference type="Proteomes" id="UP000230116">
    <property type="component" value="Unassembled WGS sequence"/>
</dbReference>
<name>A0A2M7E4F8_9BACT</name>
<reference evidence="3" key="1">
    <citation type="submission" date="2017-09" db="EMBL/GenBank/DDBJ databases">
        <title>Depth-based differentiation of microbial function through sediment-hosted aquifers and enrichment of novel symbionts in the deep terrestrial subsurface.</title>
        <authorList>
            <person name="Probst A.J."/>
            <person name="Ladd B."/>
            <person name="Jarett J.K."/>
            <person name="Geller-Mcgrath D.E."/>
            <person name="Sieber C.M.K."/>
            <person name="Emerson J.B."/>
            <person name="Anantharaman K."/>
            <person name="Thomas B.C."/>
            <person name="Malmstrom R."/>
            <person name="Stieglmeier M."/>
            <person name="Klingl A."/>
            <person name="Woyke T."/>
            <person name="Ryan C.M."/>
            <person name="Banfield J.F."/>
        </authorList>
    </citation>
    <scope>NUCLEOTIDE SEQUENCE [LARGE SCALE GENOMIC DNA]</scope>
</reference>
<feature type="transmembrane region" description="Helical" evidence="1">
    <location>
        <begin position="21"/>
        <end position="46"/>
    </location>
</feature>
<feature type="transmembrane region" description="Helical" evidence="1">
    <location>
        <begin position="58"/>
        <end position="79"/>
    </location>
</feature>
<protein>
    <submittedName>
        <fullName evidence="2">Uncharacterized protein</fullName>
    </submittedName>
</protein>
<keyword evidence="1" id="KW-0472">Membrane</keyword>
<comment type="caution">
    <text evidence="2">The sequence shown here is derived from an EMBL/GenBank/DDBJ whole genome shotgun (WGS) entry which is preliminary data.</text>
</comment>
<evidence type="ECO:0000313" key="2">
    <source>
        <dbReference type="EMBL" id="PIV62627.1"/>
    </source>
</evidence>
<keyword evidence="1" id="KW-0812">Transmembrane</keyword>
<organism evidence="2 3">
    <name type="scientific">Candidatus Roizmanbacteria bacterium CG01_land_8_20_14_3_00_33_9</name>
    <dbReference type="NCBI Taxonomy" id="1974843"/>
    <lineage>
        <taxon>Bacteria</taxon>
        <taxon>Candidatus Roizmaniibacteriota</taxon>
    </lineage>
</organism>
<keyword evidence="1" id="KW-1133">Transmembrane helix</keyword>